<gene>
    <name evidence="1" type="ORF">CRE_31280</name>
</gene>
<protein>
    <submittedName>
        <fullName evidence="1">Uncharacterized protein</fullName>
    </submittedName>
</protein>
<proteinExistence type="predicted"/>
<dbReference type="AlphaFoldDB" id="E3MLM2"/>
<dbReference type="EMBL" id="DS268455">
    <property type="protein sequence ID" value="EFP04631.1"/>
    <property type="molecule type" value="Genomic_DNA"/>
</dbReference>
<evidence type="ECO:0000313" key="1">
    <source>
        <dbReference type="EMBL" id="EFP04631.1"/>
    </source>
</evidence>
<dbReference type="Proteomes" id="UP000008281">
    <property type="component" value="Unassembled WGS sequence"/>
</dbReference>
<evidence type="ECO:0000313" key="2">
    <source>
        <dbReference type="Proteomes" id="UP000008281"/>
    </source>
</evidence>
<dbReference type="HOGENOM" id="CLU_1857152_0_0_1"/>
<keyword evidence="2" id="KW-1185">Reference proteome</keyword>
<organism evidence="2">
    <name type="scientific">Caenorhabditis remanei</name>
    <name type="common">Caenorhabditis vulgaris</name>
    <dbReference type="NCBI Taxonomy" id="31234"/>
    <lineage>
        <taxon>Eukaryota</taxon>
        <taxon>Metazoa</taxon>
        <taxon>Ecdysozoa</taxon>
        <taxon>Nematoda</taxon>
        <taxon>Chromadorea</taxon>
        <taxon>Rhabditida</taxon>
        <taxon>Rhabditina</taxon>
        <taxon>Rhabditomorpha</taxon>
        <taxon>Rhabditoidea</taxon>
        <taxon>Rhabditidae</taxon>
        <taxon>Peloderinae</taxon>
        <taxon>Caenorhabditis</taxon>
    </lineage>
</organism>
<name>E3MLM2_CAERE</name>
<reference evidence="1" key="1">
    <citation type="submission" date="2007-07" db="EMBL/GenBank/DDBJ databases">
        <title>PCAP assembly of the Caenorhabditis remanei genome.</title>
        <authorList>
            <consortium name="The Caenorhabditis remanei Sequencing Consortium"/>
            <person name="Wilson R.K."/>
        </authorList>
    </citation>
    <scope>NUCLEOTIDE SEQUENCE [LARGE SCALE GENOMIC DNA]</scope>
    <source>
        <strain evidence="1">PB4641</strain>
    </source>
</reference>
<sequence length="138" mass="16464">MEKPQKPPIWWKQQSVFMPQTFDPTLTIGAIAVDEFSSFTVVRASKQYSDVWEDSITPSHQVANSRPNWKYSVWGCRLRLQSTNKQLSTQNPERIKNALDENFGKWKMNEIEYKRYWMRQHHLSKIREAGRYDPELNE</sequence>
<accession>E3MLM2</accession>